<reference evidence="1 2" key="1">
    <citation type="submission" date="2019-02" db="EMBL/GenBank/DDBJ databases">
        <title>Deep-cultivation of Planctomycetes and their phenomic and genomic characterization uncovers novel biology.</title>
        <authorList>
            <person name="Wiegand S."/>
            <person name="Jogler M."/>
            <person name="Boedeker C."/>
            <person name="Pinto D."/>
            <person name="Vollmers J."/>
            <person name="Rivas-Marin E."/>
            <person name="Kohn T."/>
            <person name="Peeters S.H."/>
            <person name="Heuer A."/>
            <person name="Rast P."/>
            <person name="Oberbeckmann S."/>
            <person name="Bunk B."/>
            <person name="Jeske O."/>
            <person name="Meyerdierks A."/>
            <person name="Storesund J.E."/>
            <person name="Kallscheuer N."/>
            <person name="Luecker S."/>
            <person name="Lage O.M."/>
            <person name="Pohl T."/>
            <person name="Merkel B.J."/>
            <person name="Hornburger P."/>
            <person name="Mueller R.-W."/>
            <person name="Bruemmer F."/>
            <person name="Labrenz M."/>
            <person name="Spormann A.M."/>
            <person name="Op Den Camp H."/>
            <person name="Overmann J."/>
            <person name="Amann R."/>
            <person name="Jetten M.S.M."/>
            <person name="Mascher T."/>
            <person name="Medema M.H."/>
            <person name="Devos D.P."/>
            <person name="Kaster A.-K."/>
            <person name="Ovreas L."/>
            <person name="Rohde M."/>
            <person name="Galperin M.Y."/>
            <person name="Jogler C."/>
        </authorList>
    </citation>
    <scope>NUCLEOTIDE SEQUENCE [LARGE SCALE GENOMIC DNA]</scope>
    <source>
        <strain evidence="1 2">Poly59</strain>
    </source>
</reference>
<name>A0A5C6FF36_9BACT</name>
<evidence type="ECO:0000313" key="2">
    <source>
        <dbReference type="Proteomes" id="UP000317977"/>
    </source>
</evidence>
<dbReference type="OrthoDB" id="279469at2"/>
<dbReference type="RefSeq" id="WP_146533010.1">
    <property type="nucleotide sequence ID" value="NZ_SJPX01000001.1"/>
</dbReference>
<dbReference type="EMBL" id="SJPX01000001">
    <property type="protein sequence ID" value="TWU58239.1"/>
    <property type="molecule type" value="Genomic_DNA"/>
</dbReference>
<evidence type="ECO:0000313" key="1">
    <source>
        <dbReference type="EMBL" id="TWU58239.1"/>
    </source>
</evidence>
<gene>
    <name evidence="1" type="ORF">Poly59_11500</name>
</gene>
<sequence>MNRPPVSEPMPDEPAIAGRDRLDLSPAVWVAIAVVAFLGLRSALVNSSSNAVLNYRGRGEWIPIRSSDSPQVFTSLGVQVNLPIGWTYLAQTDNDRAVRPTFVNESRRCIVKLFPAPGRDLFESVAVVPDLRADQANAEKMLESKNKGANQSATISDPRFAVSSARVRWAQVRQTIRIEVSDGNGGKLPLAWNQIDPRKIGQWSDGISQIGLVAIADPTDNRSSQAIDEFCARIEVLLQNSGSNIPLAPTLRIQQED</sequence>
<protein>
    <submittedName>
        <fullName evidence="1">Uncharacterized protein</fullName>
    </submittedName>
</protein>
<dbReference type="AlphaFoldDB" id="A0A5C6FF36"/>
<organism evidence="1 2">
    <name type="scientific">Rubripirellula reticaptiva</name>
    <dbReference type="NCBI Taxonomy" id="2528013"/>
    <lineage>
        <taxon>Bacteria</taxon>
        <taxon>Pseudomonadati</taxon>
        <taxon>Planctomycetota</taxon>
        <taxon>Planctomycetia</taxon>
        <taxon>Pirellulales</taxon>
        <taxon>Pirellulaceae</taxon>
        <taxon>Rubripirellula</taxon>
    </lineage>
</organism>
<proteinExistence type="predicted"/>
<comment type="caution">
    <text evidence="1">The sequence shown here is derived from an EMBL/GenBank/DDBJ whole genome shotgun (WGS) entry which is preliminary data.</text>
</comment>
<keyword evidence="2" id="KW-1185">Reference proteome</keyword>
<accession>A0A5C6FF36</accession>
<dbReference type="Proteomes" id="UP000317977">
    <property type="component" value="Unassembled WGS sequence"/>
</dbReference>